<dbReference type="AlphaFoldDB" id="B4N2D3"/>
<comment type="similarity">
    <text evidence="1">Belongs to the tropomyosin family.</text>
</comment>
<dbReference type="PhylomeDB" id="B4N2D3"/>
<dbReference type="HOGENOM" id="CLU_1116755_0_0_1"/>
<dbReference type="EMBL" id="CH963925">
    <property type="protein sequence ID" value="EDW78522.1"/>
    <property type="molecule type" value="Genomic_DNA"/>
</dbReference>
<proteinExistence type="inferred from homology"/>
<gene>
    <name evidence="4" type="primary">Dwil\GK16140</name>
    <name evidence="4" type="ORF">Dwil_GK16140</name>
</gene>
<dbReference type="PANTHER" id="PTHR19269">
    <property type="entry name" value="TROPOMYOSIN"/>
    <property type="match status" value="1"/>
</dbReference>
<evidence type="ECO:0000256" key="2">
    <source>
        <dbReference type="ARBA" id="ARBA00023054"/>
    </source>
</evidence>
<dbReference type="Gene3D" id="1.20.5.170">
    <property type="match status" value="1"/>
</dbReference>
<dbReference type="SMR" id="B4N2D3"/>
<dbReference type="InterPro" id="IPR000533">
    <property type="entry name" value="Tropomyosin"/>
</dbReference>
<dbReference type="eggNOG" id="KOG1003">
    <property type="taxonomic scope" value="Eukaryota"/>
</dbReference>
<dbReference type="OMA" id="NLHCVER"/>
<feature type="coiled-coil region" evidence="3">
    <location>
        <begin position="130"/>
        <end position="218"/>
    </location>
</feature>
<accession>B4N2D3</accession>
<evidence type="ECO:0000313" key="5">
    <source>
        <dbReference type="Proteomes" id="UP000007798"/>
    </source>
</evidence>
<evidence type="ECO:0000313" key="4">
    <source>
        <dbReference type="EMBL" id="EDW78522.1"/>
    </source>
</evidence>
<sequence>MPPIDRRDLMIDAIQSKIIQARCDLERYREEYNQCQEFLAREQEQRVQLDAENQCLQRRNSQLEAELEMVKATLQEATAALSEGTRLRRALEQREVLLSEKIQMLRYQAQKAKEHAQESNRLTQESIHRSSELRDRLTQCEKKMEQCEDANLKLKADLRGKRACCKQCAGGPSSQEKALLERKIEELYAQLKESEGRAQVAEANVQQLQRASERLDRHWQQRLAEMNITATRNPKPCQHYLKHNQNCNQ</sequence>
<dbReference type="Gene3D" id="1.20.5.340">
    <property type="match status" value="1"/>
</dbReference>
<evidence type="ECO:0000256" key="3">
    <source>
        <dbReference type="SAM" id="Coils"/>
    </source>
</evidence>
<dbReference type="KEGG" id="dwi:6644544"/>
<dbReference type="Pfam" id="PF00261">
    <property type="entry name" value="Tropomyosin"/>
    <property type="match status" value="1"/>
</dbReference>
<name>B4N2D3_DROWI</name>
<keyword evidence="5" id="KW-1185">Reference proteome</keyword>
<reference evidence="4 5" key="1">
    <citation type="journal article" date="2007" name="Nature">
        <title>Evolution of genes and genomes on the Drosophila phylogeny.</title>
        <authorList>
            <consortium name="Drosophila 12 Genomes Consortium"/>
            <person name="Clark A.G."/>
            <person name="Eisen M.B."/>
            <person name="Smith D.R."/>
            <person name="Bergman C.M."/>
            <person name="Oliver B."/>
            <person name="Markow T.A."/>
            <person name="Kaufman T.C."/>
            <person name="Kellis M."/>
            <person name="Gelbart W."/>
            <person name="Iyer V.N."/>
            <person name="Pollard D.A."/>
            <person name="Sackton T.B."/>
            <person name="Larracuente A.M."/>
            <person name="Singh N.D."/>
            <person name="Abad J.P."/>
            <person name="Abt D.N."/>
            <person name="Adryan B."/>
            <person name="Aguade M."/>
            <person name="Akashi H."/>
            <person name="Anderson W.W."/>
            <person name="Aquadro C.F."/>
            <person name="Ardell D.H."/>
            <person name="Arguello R."/>
            <person name="Artieri C.G."/>
            <person name="Barbash D.A."/>
            <person name="Barker D."/>
            <person name="Barsanti P."/>
            <person name="Batterham P."/>
            <person name="Batzoglou S."/>
            <person name="Begun D."/>
            <person name="Bhutkar A."/>
            <person name="Blanco E."/>
            <person name="Bosak S.A."/>
            <person name="Bradley R.K."/>
            <person name="Brand A.D."/>
            <person name="Brent M.R."/>
            <person name="Brooks A.N."/>
            <person name="Brown R.H."/>
            <person name="Butlin R.K."/>
            <person name="Caggese C."/>
            <person name="Calvi B.R."/>
            <person name="Bernardo de Carvalho A."/>
            <person name="Caspi A."/>
            <person name="Castrezana S."/>
            <person name="Celniker S.E."/>
            <person name="Chang J.L."/>
            <person name="Chapple C."/>
            <person name="Chatterji S."/>
            <person name="Chinwalla A."/>
            <person name="Civetta A."/>
            <person name="Clifton S.W."/>
            <person name="Comeron J.M."/>
            <person name="Costello J.C."/>
            <person name="Coyne J.A."/>
            <person name="Daub J."/>
            <person name="David R.G."/>
            <person name="Delcher A.L."/>
            <person name="Delehaunty K."/>
            <person name="Do C.B."/>
            <person name="Ebling H."/>
            <person name="Edwards K."/>
            <person name="Eickbush T."/>
            <person name="Evans J.D."/>
            <person name="Filipski A."/>
            <person name="Findeiss S."/>
            <person name="Freyhult E."/>
            <person name="Fulton L."/>
            <person name="Fulton R."/>
            <person name="Garcia A.C."/>
            <person name="Gardiner A."/>
            <person name="Garfield D.A."/>
            <person name="Garvin B.E."/>
            <person name="Gibson G."/>
            <person name="Gilbert D."/>
            <person name="Gnerre S."/>
            <person name="Godfrey J."/>
            <person name="Good R."/>
            <person name="Gotea V."/>
            <person name="Gravely B."/>
            <person name="Greenberg A.J."/>
            <person name="Griffiths-Jones S."/>
            <person name="Gross S."/>
            <person name="Guigo R."/>
            <person name="Gustafson E.A."/>
            <person name="Haerty W."/>
            <person name="Hahn M.W."/>
            <person name="Halligan D.L."/>
            <person name="Halpern A.L."/>
            <person name="Halter G.M."/>
            <person name="Han M.V."/>
            <person name="Heger A."/>
            <person name="Hillier L."/>
            <person name="Hinrichs A.S."/>
            <person name="Holmes I."/>
            <person name="Hoskins R.A."/>
            <person name="Hubisz M.J."/>
            <person name="Hultmark D."/>
            <person name="Huntley M.A."/>
            <person name="Jaffe D.B."/>
            <person name="Jagadeeshan S."/>
            <person name="Jeck W.R."/>
            <person name="Johnson J."/>
            <person name="Jones C.D."/>
            <person name="Jordan W.C."/>
            <person name="Karpen G.H."/>
            <person name="Kataoka E."/>
            <person name="Keightley P.D."/>
            <person name="Kheradpour P."/>
            <person name="Kirkness E.F."/>
            <person name="Koerich L.B."/>
            <person name="Kristiansen K."/>
            <person name="Kudrna D."/>
            <person name="Kulathinal R.J."/>
            <person name="Kumar S."/>
            <person name="Kwok R."/>
            <person name="Lander E."/>
            <person name="Langley C.H."/>
            <person name="Lapoint R."/>
            <person name="Lazzaro B.P."/>
            <person name="Lee S.J."/>
            <person name="Levesque L."/>
            <person name="Li R."/>
            <person name="Lin C.F."/>
            <person name="Lin M.F."/>
            <person name="Lindblad-Toh K."/>
            <person name="Llopart A."/>
            <person name="Long M."/>
            <person name="Low L."/>
            <person name="Lozovsky E."/>
            <person name="Lu J."/>
            <person name="Luo M."/>
            <person name="Machado C.A."/>
            <person name="Makalowski W."/>
            <person name="Marzo M."/>
            <person name="Matsuda M."/>
            <person name="Matzkin L."/>
            <person name="McAllister B."/>
            <person name="McBride C.S."/>
            <person name="McKernan B."/>
            <person name="McKernan K."/>
            <person name="Mendez-Lago M."/>
            <person name="Minx P."/>
            <person name="Mollenhauer M.U."/>
            <person name="Montooth K."/>
            <person name="Mount S.M."/>
            <person name="Mu X."/>
            <person name="Myers E."/>
            <person name="Negre B."/>
            <person name="Newfeld S."/>
            <person name="Nielsen R."/>
            <person name="Noor M.A."/>
            <person name="O'Grady P."/>
            <person name="Pachter L."/>
            <person name="Papaceit M."/>
            <person name="Parisi M.J."/>
            <person name="Parisi M."/>
            <person name="Parts L."/>
            <person name="Pedersen J.S."/>
            <person name="Pesole G."/>
            <person name="Phillippy A.M."/>
            <person name="Ponting C.P."/>
            <person name="Pop M."/>
            <person name="Porcelli D."/>
            <person name="Powell J.R."/>
            <person name="Prohaska S."/>
            <person name="Pruitt K."/>
            <person name="Puig M."/>
            <person name="Quesneville H."/>
            <person name="Ram K.R."/>
            <person name="Rand D."/>
            <person name="Rasmussen M.D."/>
            <person name="Reed L.K."/>
            <person name="Reenan R."/>
            <person name="Reily A."/>
            <person name="Remington K.A."/>
            <person name="Rieger T.T."/>
            <person name="Ritchie M.G."/>
            <person name="Robin C."/>
            <person name="Rogers Y.H."/>
            <person name="Rohde C."/>
            <person name="Rozas J."/>
            <person name="Rubenfield M.J."/>
            <person name="Ruiz A."/>
            <person name="Russo S."/>
            <person name="Salzberg S.L."/>
            <person name="Sanchez-Gracia A."/>
            <person name="Saranga D.J."/>
            <person name="Sato H."/>
            <person name="Schaeffer S.W."/>
            <person name="Schatz M.C."/>
            <person name="Schlenke T."/>
            <person name="Schwartz R."/>
            <person name="Segarra C."/>
            <person name="Singh R.S."/>
            <person name="Sirot L."/>
            <person name="Sirota M."/>
            <person name="Sisneros N.B."/>
            <person name="Smith C.D."/>
            <person name="Smith T.F."/>
            <person name="Spieth J."/>
            <person name="Stage D.E."/>
            <person name="Stark A."/>
            <person name="Stephan W."/>
            <person name="Strausberg R.L."/>
            <person name="Strempel S."/>
            <person name="Sturgill D."/>
            <person name="Sutton G."/>
            <person name="Sutton G.G."/>
            <person name="Tao W."/>
            <person name="Teichmann S."/>
            <person name="Tobari Y.N."/>
            <person name="Tomimura Y."/>
            <person name="Tsolas J.M."/>
            <person name="Valente V.L."/>
            <person name="Venter E."/>
            <person name="Venter J.C."/>
            <person name="Vicario S."/>
            <person name="Vieira F.G."/>
            <person name="Vilella A.J."/>
            <person name="Villasante A."/>
            <person name="Walenz B."/>
            <person name="Wang J."/>
            <person name="Wasserman M."/>
            <person name="Watts T."/>
            <person name="Wilson D."/>
            <person name="Wilson R.K."/>
            <person name="Wing R.A."/>
            <person name="Wolfner M.F."/>
            <person name="Wong A."/>
            <person name="Wong G.K."/>
            <person name="Wu C.I."/>
            <person name="Wu G."/>
            <person name="Yamamoto D."/>
            <person name="Yang H.P."/>
            <person name="Yang S.P."/>
            <person name="Yorke J.A."/>
            <person name="Yoshida K."/>
            <person name="Zdobnov E."/>
            <person name="Zhang P."/>
            <person name="Zhang Y."/>
            <person name="Zimin A.V."/>
            <person name="Baldwin J."/>
            <person name="Abdouelleil A."/>
            <person name="Abdulkadir J."/>
            <person name="Abebe A."/>
            <person name="Abera B."/>
            <person name="Abreu J."/>
            <person name="Acer S.C."/>
            <person name="Aftuck L."/>
            <person name="Alexander A."/>
            <person name="An P."/>
            <person name="Anderson E."/>
            <person name="Anderson S."/>
            <person name="Arachi H."/>
            <person name="Azer M."/>
            <person name="Bachantsang P."/>
            <person name="Barry A."/>
            <person name="Bayul T."/>
            <person name="Berlin A."/>
            <person name="Bessette D."/>
            <person name="Bloom T."/>
            <person name="Blye J."/>
            <person name="Boguslavskiy L."/>
            <person name="Bonnet C."/>
            <person name="Boukhgalter B."/>
            <person name="Bourzgui I."/>
            <person name="Brown A."/>
            <person name="Cahill P."/>
            <person name="Channer S."/>
            <person name="Cheshatsang Y."/>
            <person name="Chuda L."/>
            <person name="Citroen M."/>
            <person name="Collymore A."/>
            <person name="Cooke P."/>
            <person name="Costello M."/>
            <person name="D'Aco K."/>
            <person name="Daza R."/>
            <person name="De Haan G."/>
            <person name="DeGray S."/>
            <person name="DeMaso C."/>
            <person name="Dhargay N."/>
            <person name="Dooley K."/>
            <person name="Dooley E."/>
            <person name="Doricent M."/>
            <person name="Dorje P."/>
            <person name="Dorjee K."/>
            <person name="Dupes A."/>
            <person name="Elong R."/>
            <person name="Falk J."/>
            <person name="Farina A."/>
            <person name="Faro S."/>
            <person name="Ferguson D."/>
            <person name="Fisher S."/>
            <person name="Foley C.D."/>
            <person name="Franke A."/>
            <person name="Friedrich D."/>
            <person name="Gadbois L."/>
            <person name="Gearin G."/>
            <person name="Gearin C.R."/>
            <person name="Giannoukos G."/>
            <person name="Goode T."/>
            <person name="Graham J."/>
            <person name="Grandbois E."/>
            <person name="Grewal S."/>
            <person name="Gyaltsen K."/>
            <person name="Hafez N."/>
            <person name="Hagos B."/>
            <person name="Hall J."/>
            <person name="Henson C."/>
            <person name="Hollinger A."/>
            <person name="Honan T."/>
            <person name="Huard M.D."/>
            <person name="Hughes L."/>
            <person name="Hurhula B."/>
            <person name="Husby M.E."/>
            <person name="Kamat A."/>
            <person name="Kanga B."/>
            <person name="Kashin S."/>
            <person name="Khazanovich D."/>
            <person name="Kisner P."/>
            <person name="Lance K."/>
            <person name="Lara M."/>
            <person name="Lee W."/>
            <person name="Lennon N."/>
            <person name="Letendre F."/>
            <person name="LeVine R."/>
            <person name="Lipovsky A."/>
            <person name="Liu X."/>
            <person name="Liu J."/>
            <person name="Liu S."/>
            <person name="Lokyitsang T."/>
            <person name="Lokyitsang Y."/>
            <person name="Lubonja R."/>
            <person name="Lui A."/>
            <person name="MacDonald P."/>
            <person name="Magnisalis V."/>
            <person name="Maru K."/>
            <person name="Matthews C."/>
            <person name="McCusker W."/>
            <person name="McDonough S."/>
            <person name="Mehta T."/>
            <person name="Meldrim J."/>
            <person name="Meneus L."/>
            <person name="Mihai O."/>
            <person name="Mihalev A."/>
            <person name="Mihova T."/>
            <person name="Mittelman R."/>
            <person name="Mlenga V."/>
            <person name="Montmayeur A."/>
            <person name="Mulrain L."/>
            <person name="Navidi A."/>
            <person name="Naylor J."/>
            <person name="Negash T."/>
            <person name="Nguyen T."/>
            <person name="Nguyen N."/>
            <person name="Nicol R."/>
            <person name="Norbu C."/>
            <person name="Norbu N."/>
            <person name="Novod N."/>
            <person name="O'Neill B."/>
            <person name="Osman S."/>
            <person name="Markiewicz E."/>
            <person name="Oyono O.L."/>
            <person name="Patti C."/>
            <person name="Phunkhang P."/>
            <person name="Pierre F."/>
            <person name="Priest M."/>
            <person name="Raghuraman S."/>
            <person name="Rege F."/>
            <person name="Reyes R."/>
            <person name="Rise C."/>
            <person name="Rogov P."/>
            <person name="Ross K."/>
            <person name="Ryan E."/>
            <person name="Settipalli S."/>
            <person name="Shea T."/>
            <person name="Sherpa N."/>
            <person name="Shi L."/>
            <person name="Shih D."/>
            <person name="Sparrow T."/>
            <person name="Spaulding J."/>
            <person name="Stalker J."/>
            <person name="Stange-Thomann N."/>
            <person name="Stavropoulos S."/>
            <person name="Stone C."/>
            <person name="Strader C."/>
            <person name="Tesfaye S."/>
            <person name="Thomson T."/>
            <person name="Thoulutsang Y."/>
            <person name="Thoulutsang D."/>
            <person name="Topham K."/>
            <person name="Topping I."/>
            <person name="Tsamla T."/>
            <person name="Vassiliev H."/>
            <person name="Vo A."/>
            <person name="Wangchuk T."/>
            <person name="Wangdi T."/>
            <person name="Weiand M."/>
            <person name="Wilkinson J."/>
            <person name="Wilson A."/>
            <person name="Yadav S."/>
            <person name="Young G."/>
            <person name="Yu Q."/>
            <person name="Zembek L."/>
            <person name="Zhong D."/>
            <person name="Zimmer A."/>
            <person name="Zwirko Z."/>
            <person name="Jaffe D.B."/>
            <person name="Alvarez P."/>
            <person name="Brockman W."/>
            <person name="Butler J."/>
            <person name="Chin C."/>
            <person name="Gnerre S."/>
            <person name="Grabherr M."/>
            <person name="Kleber M."/>
            <person name="Mauceli E."/>
            <person name="MacCallum I."/>
        </authorList>
    </citation>
    <scope>NUCLEOTIDE SEQUENCE [LARGE SCALE GENOMIC DNA]</scope>
    <source>
        <strain evidence="5">Tucson 14030-0811.24</strain>
    </source>
</reference>
<dbReference type="STRING" id="7260.B4N2D3"/>
<dbReference type="Proteomes" id="UP000007798">
    <property type="component" value="Unassembled WGS sequence"/>
</dbReference>
<evidence type="ECO:0000256" key="1">
    <source>
        <dbReference type="ARBA" id="ARBA00009036"/>
    </source>
</evidence>
<dbReference type="PRINTS" id="PR00194">
    <property type="entry name" value="TROPOMYOSIN"/>
</dbReference>
<dbReference type="SUPFAM" id="SSF57997">
    <property type="entry name" value="Tropomyosin"/>
    <property type="match status" value="1"/>
</dbReference>
<protein>
    <submittedName>
        <fullName evidence="4">Uncharacterized protein</fullName>
    </submittedName>
</protein>
<dbReference type="InParanoid" id="B4N2D3"/>
<keyword evidence="2 3" id="KW-0175">Coiled coil</keyword>
<feature type="coiled-coil region" evidence="3">
    <location>
        <begin position="11"/>
        <end position="94"/>
    </location>
</feature>
<organism evidence="4 5">
    <name type="scientific">Drosophila willistoni</name>
    <name type="common">Fruit fly</name>
    <dbReference type="NCBI Taxonomy" id="7260"/>
    <lineage>
        <taxon>Eukaryota</taxon>
        <taxon>Metazoa</taxon>
        <taxon>Ecdysozoa</taxon>
        <taxon>Arthropoda</taxon>
        <taxon>Hexapoda</taxon>
        <taxon>Insecta</taxon>
        <taxon>Pterygota</taxon>
        <taxon>Neoptera</taxon>
        <taxon>Endopterygota</taxon>
        <taxon>Diptera</taxon>
        <taxon>Brachycera</taxon>
        <taxon>Muscomorpha</taxon>
        <taxon>Ephydroidea</taxon>
        <taxon>Drosophilidae</taxon>
        <taxon>Drosophila</taxon>
        <taxon>Sophophora</taxon>
    </lineage>
</organism>
<dbReference type="OrthoDB" id="7855381at2759"/>